<keyword evidence="1" id="KW-0472">Membrane</keyword>
<proteinExistence type="predicted"/>
<evidence type="ECO:0000256" key="1">
    <source>
        <dbReference type="SAM" id="Phobius"/>
    </source>
</evidence>
<dbReference type="AlphaFoldDB" id="A0A8F5BW49"/>
<organism evidence="3 4">
    <name type="scientific">Saccharolobus shibatae</name>
    <dbReference type="NCBI Taxonomy" id="2286"/>
    <lineage>
        <taxon>Archaea</taxon>
        <taxon>Thermoproteota</taxon>
        <taxon>Thermoprotei</taxon>
        <taxon>Sulfolobales</taxon>
        <taxon>Sulfolobaceae</taxon>
        <taxon>Saccharolobus</taxon>
    </lineage>
</organism>
<accession>A0A8F5BW49</accession>
<dbReference type="GO" id="GO:0003676">
    <property type="term" value="F:nucleic acid binding"/>
    <property type="evidence" value="ECO:0007669"/>
    <property type="project" value="InterPro"/>
</dbReference>
<keyword evidence="1" id="KW-1133">Transmembrane helix</keyword>
<dbReference type="EMBL" id="CP077715">
    <property type="protein sequence ID" value="QXJ32381.1"/>
    <property type="molecule type" value="Genomic_DNA"/>
</dbReference>
<dbReference type="PANTHER" id="PTHR46564">
    <property type="entry name" value="TRANSPOSASE"/>
    <property type="match status" value="1"/>
</dbReference>
<evidence type="ECO:0000313" key="4">
    <source>
        <dbReference type="Proteomes" id="UP000693941"/>
    </source>
</evidence>
<protein>
    <submittedName>
        <fullName evidence="3">Mobile element protein</fullName>
    </submittedName>
</protein>
<feature type="transmembrane region" description="Helical" evidence="1">
    <location>
        <begin position="40"/>
        <end position="59"/>
    </location>
</feature>
<evidence type="ECO:0000259" key="2">
    <source>
        <dbReference type="Pfam" id="PF13358"/>
    </source>
</evidence>
<sequence>MSTYSNVNSRVFAEFLHLLRVRNSGPIVLVLDNAKFHNNAYVFSVSQLGIILLFLPTYSPDLNPIESGRT</sequence>
<dbReference type="InterPro" id="IPR036397">
    <property type="entry name" value="RNaseH_sf"/>
</dbReference>
<dbReference type="Pfam" id="PF13358">
    <property type="entry name" value="DDE_3"/>
    <property type="match status" value="1"/>
</dbReference>
<gene>
    <name evidence="3" type="ORF">J5U21_02032</name>
</gene>
<dbReference type="PANTHER" id="PTHR46564:SF1">
    <property type="entry name" value="TRANSPOSASE"/>
    <property type="match status" value="1"/>
</dbReference>
<evidence type="ECO:0000313" key="3">
    <source>
        <dbReference type="EMBL" id="QXJ32381.1"/>
    </source>
</evidence>
<reference evidence="3" key="1">
    <citation type="journal article" date="2021" name="Environ. Microbiol.">
        <title>New insights into the diversity and evolution of the archaeal mobilome from three complete genomes of Saccharolobus shibatae.</title>
        <authorList>
            <person name="Medvedeva S."/>
            <person name="Brandt D."/>
            <person name="Cvirkaite-Krupovic V."/>
            <person name="Liu Y."/>
            <person name="Severinov K."/>
            <person name="Ishino S."/>
            <person name="Ishino Y."/>
            <person name="Prangishvili D."/>
            <person name="Kalinowski J."/>
            <person name="Krupovic M."/>
        </authorList>
    </citation>
    <scope>NUCLEOTIDE SEQUENCE</scope>
    <source>
        <strain evidence="3">BEU9</strain>
    </source>
</reference>
<name>A0A8F5BW49_9CREN</name>
<feature type="domain" description="Tc1-like transposase DDE" evidence="2">
    <location>
        <begin position="3"/>
        <end position="66"/>
    </location>
</feature>
<keyword evidence="1" id="KW-0812">Transmembrane</keyword>
<dbReference type="Proteomes" id="UP000693941">
    <property type="component" value="Chromosome"/>
</dbReference>
<dbReference type="InterPro" id="IPR038717">
    <property type="entry name" value="Tc1-like_DDE_dom"/>
</dbReference>
<dbReference type="Gene3D" id="3.30.420.10">
    <property type="entry name" value="Ribonuclease H-like superfamily/Ribonuclease H"/>
    <property type="match status" value="1"/>
</dbReference>